<evidence type="ECO:0000313" key="2">
    <source>
        <dbReference type="Proteomes" id="UP000093514"/>
    </source>
</evidence>
<comment type="caution">
    <text evidence="1">The sequence shown here is derived from an EMBL/GenBank/DDBJ whole genome shotgun (WGS) entry which is preliminary data.</text>
</comment>
<organism evidence="1 2">
    <name type="scientific">Orenia metallireducens</name>
    <dbReference type="NCBI Taxonomy" id="1413210"/>
    <lineage>
        <taxon>Bacteria</taxon>
        <taxon>Bacillati</taxon>
        <taxon>Bacillota</taxon>
        <taxon>Clostridia</taxon>
        <taxon>Halanaerobiales</taxon>
        <taxon>Halobacteroidaceae</taxon>
        <taxon>Orenia</taxon>
    </lineage>
</organism>
<keyword evidence="2" id="KW-1185">Reference proteome</keyword>
<accession>A0A1C0A7Q2</accession>
<dbReference type="Proteomes" id="UP000093514">
    <property type="component" value="Unassembled WGS sequence"/>
</dbReference>
<reference evidence="2" key="1">
    <citation type="submission" date="2016-07" db="EMBL/GenBank/DDBJ databases">
        <authorList>
            <person name="Florea S."/>
            <person name="Webb J.S."/>
            <person name="Jaromczyk J."/>
            <person name="Schardl C.L."/>
        </authorList>
    </citation>
    <scope>NUCLEOTIDE SEQUENCE [LARGE SCALE GENOMIC DNA]</scope>
    <source>
        <strain evidence="2">Z6</strain>
    </source>
</reference>
<gene>
    <name evidence="1" type="ORF">U472_09535</name>
</gene>
<dbReference type="AlphaFoldDB" id="A0A1C0A7Q2"/>
<reference evidence="1 2" key="2">
    <citation type="submission" date="2016-08" db="EMBL/GenBank/DDBJ databases">
        <title>Orenia metallireducens sp. nov. strain Z6, a Novel Metal-reducing Firmicute from the Deep Subsurface.</title>
        <authorList>
            <person name="Maxim B.I."/>
            <person name="Kenneth K."/>
            <person name="Flynn T.M."/>
            <person name="Oloughlin E.J."/>
            <person name="Locke R.A."/>
            <person name="Weber J.R."/>
            <person name="Egan S.M."/>
            <person name="Mackie R.I."/>
            <person name="Cann I.K."/>
        </authorList>
    </citation>
    <scope>NUCLEOTIDE SEQUENCE [LARGE SCALE GENOMIC DNA]</scope>
    <source>
        <strain evidence="1 2">Z6</strain>
    </source>
</reference>
<name>A0A1C0A7Q2_9FIRM</name>
<sequence>MIFYIGFILSYQWLLPPHRFRGKDGILKFIKQVGAIQFDTLNQVGYNSHLVLQSRVANYKA</sequence>
<evidence type="ECO:0000313" key="1">
    <source>
        <dbReference type="EMBL" id="OCL26244.1"/>
    </source>
</evidence>
<protein>
    <submittedName>
        <fullName evidence="1">Uncharacterized protein</fullName>
    </submittedName>
</protein>
<proteinExistence type="predicted"/>
<dbReference type="EMBL" id="LWDV01000009">
    <property type="protein sequence ID" value="OCL26244.1"/>
    <property type="molecule type" value="Genomic_DNA"/>
</dbReference>